<dbReference type="InterPro" id="IPR050204">
    <property type="entry name" value="AraC_XylS_family_regulators"/>
</dbReference>
<feature type="domain" description="HTH araC/xylS-type" evidence="4">
    <location>
        <begin position="184"/>
        <end position="267"/>
    </location>
</feature>
<evidence type="ECO:0000256" key="3">
    <source>
        <dbReference type="ARBA" id="ARBA00023163"/>
    </source>
</evidence>
<dbReference type="RefSeq" id="WP_278017301.1">
    <property type="nucleotide sequence ID" value="NZ_CP121106.1"/>
</dbReference>
<dbReference type="PROSITE" id="PS01124">
    <property type="entry name" value="HTH_ARAC_FAMILY_2"/>
    <property type="match status" value="1"/>
</dbReference>
<dbReference type="PANTHER" id="PTHR46796">
    <property type="entry name" value="HTH-TYPE TRANSCRIPTIONAL ACTIVATOR RHAS-RELATED"/>
    <property type="match status" value="1"/>
</dbReference>
<evidence type="ECO:0000259" key="4">
    <source>
        <dbReference type="PROSITE" id="PS01124"/>
    </source>
</evidence>
<sequence length="292" mass="31682">MADDTGSVPYSFEFVPPPPDLAQYVNALYKLTYHDAIDEVLPAYSAQLLVSAGPAGMADFGNGLVESYRYASMLGPLTTAHRVTMDEPTAIYGASISVYGWAALTGLPALESSNRHIDAVSGLGAEAGQAALALGRKSSRLSDTEVFDQLADIVRSRAEPLPPGHGQLIDATFRWLTSDFNPLIDDLYASLPYSERQVQRLVKQFFGLPPTRLKRQYRALRAAVILSDPNVSDSARDMVYAAFYDQAHLIREVKQFTGRTPRLLEPGRVTLASTTLKAEHSGSGAAMNEAAE</sequence>
<gene>
    <name evidence="5" type="ORF">P7228_05990</name>
</gene>
<name>A0ABY8FUC8_9SPHN</name>
<dbReference type="SMART" id="SM00342">
    <property type="entry name" value="HTH_ARAC"/>
    <property type="match status" value="1"/>
</dbReference>
<accession>A0ABY8FUC8</accession>
<keyword evidence="3" id="KW-0804">Transcription</keyword>
<dbReference type="Gene3D" id="1.10.10.60">
    <property type="entry name" value="Homeodomain-like"/>
    <property type="match status" value="1"/>
</dbReference>
<dbReference type="EMBL" id="CP121106">
    <property type="protein sequence ID" value="WFL78611.1"/>
    <property type="molecule type" value="Genomic_DNA"/>
</dbReference>
<evidence type="ECO:0000313" key="5">
    <source>
        <dbReference type="EMBL" id="WFL78611.1"/>
    </source>
</evidence>
<dbReference type="Pfam" id="PF12833">
    <property type="entry name" value="HTH_18"/>
    <property type="match status" value="1"/>
</dbReference>
<reference evidence="5 6" key="1">
    <citation type="submission" date="2023-03" db="EMBL/GenBank/DDBJ databases">
        <title>Altererythrobacter sp. CAU 1644 isolated from sand.</title>
        <authorList>
            <person name="Kim W."/>
        </authorList>
    </citation>
    <scope>NUCLEOTIDE SEQUENCE [LARGE SCALE GENOMIC DNA]</scope>
    <source>
        <strain evidence="5 6">CAU 1644</strain>
    </source>
</reference>
<keyword evidence="6" id="KW-1185">Reference proteome</keyword>
<evidence type="ECO:0000313" key="6">
    <source>
        <dbReference type="Proteomes" id="UP001215827"/>
    </source>
</evidence>
<evidence type="ECO:0000256" key="2">
    <source>
        <dbReference type="ARBA" id="ARBA00023125"/>
    </source>
</evidence>
<dbReference type="Proteomes" id="UP001215827">
    <property type="component" value="Chromosome"/>
</dbReference>
<organism evidence="5 6">
    <name type="scientific">Altererythrobacter arenosus</name>
    <dbReference type="NCBI Taxonomy" id="3032592"/>
    <lineage>
        <taxon>Bacteria</taxon>
        <taxon>Pseudomonadati</taxon>
        <taxon>Pseudomonadota</taxon>
        <taxon>Alphaproteobacteria</taxon>
        <taxon>Sphingomonadales</taxon>
        <taxon>Erythrobacteraceae</taxon>
        <taxon>Altererythrobacter</taxon>
    </lineage>
</organism>
<protein>
    <submittedName>
        <fullName evidence="5">Helix-turn-helix domain-containing protein</fullName>
    </submittedName>
</protein>
<evidence type="ECO:0000256" key="1">
    <source>
        <dbReference type="ARBA" id="ARBA00023015"/>
    </source>
</evidence>
<keyword evidence="2" id="KW-0238">DNA-binding</keyword>
<dbReference type="InterPro" id="IPR018060">
    <property type="entry name" value="HTH_AraC"/>
</dbReference>
<keyword evidence="1" id="KW-0805">Transcription regulation</keyword>
<proteinExistence type="predicted"/>